<dbReference type="UniPathway" id="UPA00276">
    <property type="reaction ID" value="UER00406"/>
</dbReference>
<keyword evidence="8 15" id="KW-0547">Nucleotide-binding</keyword>
<dbReference type="Pfam" id="PF01687">
    <property type="entry name" value="Flavokinase"/>
    <property type="match status" value="1"/>
</dbReference>
<proteinExistence type="inferred from homology"/>
<evidence type="ECO:0000256" key="12">
    <source>
        <dbReference type="ARBA" id="ARBA00023268"/>
    </source>
</evidence>
<accession>A0A240UN36</accession>
<protein>
    <recommendedName>
        <fullName evidence="15">Riboflavin biosynthesis protein</fullName>
    </recommendedName>
    <domain>
        <recommendedName>
            <fullName evidence="15">Riboflavin kinase</fullName>
            <ecNumber evidence="15">2.7.1.26</ecNumber>
        </recommendedName>
        <alternativeName>
            <fullName evidence="15">Flavokinase</fullName>
        </alternativeName>
    </domain>
    <domain>
        <recommendedName>
            <fullName evidence="15">FMN adenylyltransferase</fullName>
            <ecNumber evidence="15">2.7.7.2</ecNumber>
        </recommendedName>
        <alternativeName>
            <fullName evidence="15">FAD pyrophosphorylase</fullName>
        </alternativeName>
        <alternativeName>
            <fullName evidence="15">FAD synthase</fullName>
        </alternativeName>
    </domain>
</protein>
<comment type="function">
    <text evidence="1">Catalyzes the phosphorylation of riboflavin to FMN followed by the adenylation of FMN to FAD.</text>
</comment>
<gene>
    <name evidence="16" type="ORF">B9H00_05280</name>
</gene>
<dbReference type="Gene3D" id="3.40.50.620">
    <property type="entry name" value="HUPs"/>
    <property type="match status" value="1"/>
</dbReference>
<comment type="pathway">
    <text evidence="3 15">Cofactor biosynthesis; FMN biosynthesis; FMN from riboflavin (ATP route): step 1/1.</text>
</comment>
<keyword evidence="9 15" id="KW-0418">Kinase</keyword>
<dbReference type="Proteomes" id="UP000194457">
    <property type="component" value="Chromosome"/>
</dbReference>
<comment type="similarity">
    <text evidence="15">Belongs to the ribF family.</text>
</comment>
<comment type="pathway">
    <text evidence="2 15">Cofactor biosynthesis; FAD biosynthesis; FAD from FMN: step 1/1.</text>
</comment>
<keyword evidence="5 15" id="KW-0288">FMN</keyword>
<dbReference type="NCBIfam" id="NF004159">
    <property type="entry name" value="PRK05627.1-2"/>
    <property type="match status" value="1"/>
</dbReference>
<evidence type="ECO:0000313" key="16">
    <source>
        <dbReference type="EMBL" id="ART62535.1"/>
    </source>
</evidence>
<dbReference type="NCBIfam" id="NF004163">
    <property type="entry name" value="PRK05627.1-6"/>
    <property type="match status" value="1"/>
</dbReference>
<evidence type="ECO:0000256" key="9">
    <source>
        <dbReference type="ARBA" id="ARBA00022777"/>
    </source>
</evidence>
<dbReference type="GO" id="GO:0006747">
    <property type="term" value="P:FAD biosynthetic process"/>
    <property type="evidence" value="ECO:0007669"/>
    <property type="project" value="UniProtKB-UniRule"/>
</dbReference>
<dbReference type="EC" id="2.7.7.2" evidence="15"/>
<dbReference type="NCBIfam" id="NF004160">
    <property type="entry name" value="PRK05627.1-3"/>
    <property type="match status" value="1"/>
</dbReference>
<dbReference type="GO" id="GO:0009231">
    <property type="term" value="P:riboflavin biosynthetic process"/>
    <property type="evidence" value="ECO:0007669"/>
    <property type="project" value="InterPro"/>
</dbReference>
<dbReference type="SUPFAM" id="SSF52374">
    <property type="entry name" value="Nucleotidylyl transferase"/>
    <property type="match status" value="1"/>
</dbReference>
<dbReference type="Pfam" id="PF06574">
    <property type="entry name" value="FAD_syn"/>
    <property type="match status" value="1"/>
</dbReference>
<evidence type="ECO:0000313" key="17">
    <source>
        <dbReference type="Proteomes" id="UP000194457"/>
    </source>
</evidence>
<dbReference type="GO" id="GO:0003919">
    <property type="term" value="F:FMN adenylyltransferase activity"/>
    <property type="evidence" value="ECO:0007669"/>
    <property type="project" value="UniProtKB-UniRule"/>
</dbReference>
<evidence type="ECO:0000256" key="3">
    <source>
        <dbReference type="ARBA" id="ARBA00005201"/>
    </source>
</evidence>
<dbReference type="NCBIfam" id="TIGR00083">
    <property type="entry name" value="ribF"/>
    <property type="match status" value="1"/>
</dbReference>
<dbReference type="PANTHER" id="PTHR22749:SF6">
    <property type="entry name" value="RIBOFLAVIN KINASE"/>
    <property type="match status" value="1"/>
</dbReference>
<comment type="catalytic activity">
    <reaction evidence="13 15">
        <text>riboflavin + ATP = FMN + ADP + H(+)</text>
        <dbReference type="Rhea" id="RHEA:14357"/>
        <dbReference type="ChEBI" id="CHEBI:15378"/>
        <dbReference type="ChEBI" id="CHEBI:30616"/>
        <dbReference type="ChEBI" id="CHEBI:57986"/>
        <dbReference type="ChEBI" id="CHEBI:58210"/>
        <dbReference type="ChEBI" id="CHEBI:456216"/>
        <dbReference type="EC" id="2.7.1.26"/>
    </reaction>
</comment>
<evidence type="ECO:0000256" key="14">
    <source>
        <dbReference type="ARBA" id="ARBA00049494"/>
    </source>
</evidence>
<dbReference type="OrthoDB" id="9803667at2"/>
<dbReference type="KEGG" id="kma:B9H00_05280"/>
<evidence type="ECO:0000256" key="11">
    <source>
        <dbReference type="ARBA" id="ARBA00022840"/>
    </source>
</evidence>
<dbReference type="UniPathway" id="UPA00277">
    <property type="reaction ID" value="UER00407"/>
</dbReference>
<evidence type="ECO:0000256" key="8">
    <source>
        <dbReference type="ARBA" id="ARBA00022741"/>
    </source>
</evidence>
<dbReference type="AlphaFoldDB" id="A0A240UN36"/>
<dbReference type="InterPro" id="IPR014729">
    <property type="entry name" value="Rossmann-like_a/b/a_fold"/>
</dbReference>
<keyword evidence="4 15" id="KW-0285">Flavoprotein</keyword>
<dbReference type="PIRSF" id="PIRSF004491">
    <property type="entry name" value="FAD_Synth"/>
    <property type="match status" value="1"/>
</dbReference>
<evidence type="ECO:0000256" key="15">
    <source>
        <dbReference type="PIRNR" id="PIRNR004491"/>
    </source>
</evidence>
<keyword evidence="7 15" id="KW-0548">Nucleotidyltransferase</keyword>
<keyword evidence="10 15" id="KW-0274">FAD</keyword>
<dbReference type="CDD" id="cd02064">
    <property type="entry name" value="FAD_synthetase_N"/>
    <property type="match status" value="1"/>
</dbReference>
<dbReference type="GO" id="GO:0009398">
    <property type="term" value="P:FMN biosynthetic process"/>
    <property type="evidence" value="ECO:0007669"/>
    <property type="project" value="UniProtKB-UniRule"/>
</dbReference>
<keyword evidence="11 15" id="KW-0067">ATP-binding</keyword>
<dbReference type="InterPro" id="IPR015864">
    <property type="entry name" value="FAD_synthase"/>
</dbReference>
<dbReference type="RefSeq" id="WP_086899764.1">
    <property type="nucleotide sequence ID" value="NZ_CP021358.1"/>
</dbReference>
<dbReference type="SUPFAM" id="SSF82114">
    <property type="entry name" value="Riboflavin kinase-like"/>
    <property type="match status" value="1"/>
</dbReference>
<dbReference type="InterPro" id="IPR023468">
    <property type="entry name" value="Riboflavin_kinase"/>
</dbReference>
<evidence type="ECO:0000256" key="5">
    <source>
        <dbReference type="ARBA" id="ARBA00022643"/>
    </source>
</evidence>
<dbReference type="EC" id="2.7.1.26" evidence="15"/>
<name>A0A240UN36_9GAMM</name>
<evidence type="ECO:0000256" key="4">
    <source>
        <dbReference type="ARBA" id="ARBA00022630"/>
    </source>
</evidence>
<dbReference type="InterPro" id="IPR023465">
    <property type="entry name" value="Riboflavin_kinase_dom_sf"/>
</dbReference>
<dbReference type="SMART" id="SM00904">
    <property type="entry name" value="Flavokinase"/>
    <property type="match status" value="1"/>
</dbReference>
<reference evidence="16 17" key="1">
    <citation type="submission" date="2017-05" db="EMBL/GenBank/DDBJ databases">
        <authorList>
            <person name="Song R."/>
            <person name="Chenine A.L."/>
            <person name="Ruprecht R.M."/>
        </authorList>
    </citation>
    <scope>NUCLEOTIDE SEQUENCE [LARGE SCALE GENOMIC DNA]</scope>
    <source>
        <strain evidence="16">SW32</strain>
    </source>
</reference>
<keyword evidence="6 15" id="KW-0808">Transferase</keyword>
<dbReference type="InterPro" id="IPR002606">
    <property type="entry name" value="Riboflavin_kinase_bac"/>
</dbReference>
<keyword evidence="17" id="KW-1185">Reference proteome</keyword>
<evidence type="ECO:0000256" key="2">
    <source>
        <dbReference type="ARBA" id="ARBA00004726"/>
    </source>
</evidence>
<dbReference type="EMBL" id="CP021358">
    <property type="protein sequence ID" value="ART62535.1"/>
    <property type="molecule type" value="Genomic_DNA"/>
</dbReference>
<dbReference type="Gene3D" id="2.40.30.30">
    <property type="entry name" value="Riboflavin kinase-like"/>
    <property type="match status" value="1"/>
</dbReference>
<sequence>MELIRGLHNLRPRHRGSVVTIGNFDGVHLGHQAILDQLKAHARAHDLPAVVVVFEPQPREYFSGDQAPPRLTRLSDKVRLLGQHGADRVLCLPFNCRLRELSAREFVDRVLIQGLGIRHLVVGDDFRFGCDRAGDFDLLKTLGERAGFSVEHTRTFQIGGERVSSTRVRTLLASGNFEQAARLLGRPFSLEGRVVKDRQLGRTIGVPTANLPMLPGPLILRGVMAAVTRLEDGREVPGVLNIGWRPTVGASRPVLEVHLFDFDESLYGQRLMVMPCARLRGEETFASIEELKRRIHLDINQARDYFKQHTFRQHASDALGNLSGAEGVDASLPSCRYPMASAPLAAERSKHEQ</sequence>
<evidence type="ECO:0000256" key="6">
    <source>
        <dbReference type="ARBA" id="ARBA00022679"/>
    </source>
</evidence>
<evidence type="ECO:0000256" key="10">
    <source>
        <dbReference type="ARBA" id="ARBA00022827"/>
    </source>
</evidence>
<dbReference type="GO" id="GO:0005524">
    <property type="term" value="F:ATP binding"/>
    <property type="evidence" value="ECO:0007669"/>
    <property type="project" value="UniProtKB-UniRule"/>
</dbReference>
<comment type="catalytic activity">
    <reaction evidence="14 15">
        <text>FMN + ATP + H(+) = FAD + diphosphate</text>
        <dbReference type="Rhea" id="RHEA:17237"/>
        <dbReference type="ChEBI" id="CHEBI:15378"/>
        <dbReference type="ChEBI" id="CHEBI:30616"/>
        <dbReference type="ChEBI" id="CHEBI:33019"/>
        <dbReference type="ChEBI" id="CHEBI:57692"/>
        <dbReference type="ChEBI" id="CHEBI:58210"/>
        <dbReference type="EC" id="2.7.7.2"/>
    </reaction>
</comment>
<organism evidence="16 17">
    <name type="scientific">Kushneria marisflavi</name>
    <dbReference type="NCBI Taxonomy" id="157779"/>
    <lineage>
        <taxon>Bacteria</taxon>
        <taxon>Pseudomonadati</taxon>
        <taxon>Pseudomonadota</taxon>
        <taxon>Gammaproteobacteria</taxon>
        <taxon>Oceanospirillales</taxon>
        <taxon>Halomonadaceae</taxon>
        <taxon>Kushneria</taxon>
    </lineage>
</organism>
<evidence type="ECO:0000256" key="13">
    <source>
        <dbReference type="ARBA" id="ARBA00047880"/>
    </source>
</evidence>
<dbReference type="InterPro" id="IPR015865">
    <property type="entry name" value="Riboflavin_kinase_bac/euk"/>
</dbReference>
<keyword evidence="12" id="KW-0511">Multifunctional enzyme</keyword>
<dbReference type="GO" id="GO:0008531">
    <property type="term" value="F:riboflavin kinase activity"/>
    <property type="evidence" value="ECO:0007669"/>
    <property type="project" value="UniProtKB-UniRule"/>
</dbReference>
<dbReference type="PANTHER" id="PTHR22749">
    <property type="entry name" value="RIBOFLAVIN KINASE/FMN ADENYLYLTRANSFERASE"/>
    <property type="match status" value="1"/>
</dbReference>
<evidence type="ECO:0000256" key="7">
    <source>
        <dbReference type="ARBA" id="ARBA00022695"/>
    </source>
</evidence>
<dbReference type="FunFam" id="3.40.50.620:FF:000021">
    <property type="entry name" value="Riboflavin biosynthesis protein"/>
    <property type="match status" value="1"/>
</dbReference>
<evidence type="ECO:0000256" key="1">
    <source>
        <dbReference type="ARBA" id="ARBA00002121"/>
    </source>
</evidence>